<gene>
    <name evidence="10" type="primary">dacA</name>
    <name evidence="12" type="ORF">ENV67_01670</name>
</gene>
<organism evidence="12">
    <name type="scientific">candidate division WOR-3 bacterium</name>
    <dbReference type="NCBI Taxonomy" id="2052148"/>
    <lineage>
        <taxon>Bacteria</taxon>
        <taxon>Bacteria division WOR-3</taxon>
    </lineage>
</organism>
<sequence>MIQFTIIDIIDILLVSFLIYFFLHFFKGTKAILTLTGVFILFALWIAGSIFDLKTLKFIVAGLGNIWLIIFVILFQNEIRKALLSLGSKGFSRFIFAEEREKLAKEISDAAKILSDKRIGALIAIERNDVLDQYIERGIKMEASVDANLIVSIFSPYSPLHDGGIIIRGTSIVGAKSIFPLSKNPNLGPSFGTRHLAAVGITEETDCMCVVVSEETGSISLCSGGNIERNIEPEKLKTKIINKLQKGG</sequence>
<evidence type="ECO:0000256" key="3">
    <source>
        <dbReference type="ARBA" id="ARBA00022679"/>
    </source>
</evidence>
<dbReference type="Gene3D" id="3.40.1700.10">
    <property type="entry name" value="DNA integrity scanning protein, DisA, N-terminal domain"/>
    <property type="match status" value="1"/>
</dbReference>
<feature type="transmembrane region" description="Helical" evidence="10">
    <location>
        <begin position="32"/>
        <end position="51"/>
    </location>
</feature>
<keyword evidence="3 10" id="KW-0808">Transferase</keyword>
<evidence type="ECO:0000256" key="1">
    <source>
        <dbReference type="ARBA" id="ARBA00000877"/>
    </source>
</evidence>
<dbReference type="AlphaFoldDB" id="A0A7C4U7M2"/>
<comment type="function">
    <text evidence="10">Catalyzes the condensation of 2 ATP molecules into cyclic di-AMP (c-di-AMP), a second messenger used to regulate differing processes in different bacteria.</text>
</comment>
<name>A0A7C4U7M2_UNCW3</name>
<proteinExistence type="inferred from homology"/>
<dbReference type="PANTHER" id="PTHR34185:SF1">
    <property type="entry name" value="DIADENYLATE CYCLASE"/>
    <property type="match status" value="1"/>
</dbReference>
<dbReference type="PROSITE" id="PS51794">
    <property type="entry name" value="DAC"/>
    <property type="match status" value="1"/>
</dbReference>
<dbReference type="GO" id="GO:0006171">
    <property type="term" value="P:cAMP biosynthetic process"/>
    <property type="evidence" value="ECO:0007669"/>
    <property type="project" value="InterPro"/>
</dbReference>
<dbReference type="GO" id="GO:0004016">
    <property type="term" value="F:adenylate cyclase activity"/>
    <property type="evidence" value="ECO:0007669"/>
    <property type="project" value="UniProtKB-UniRule"/>
</dbReference>
<dbReference type="InterPro" id="IPR014046">
    <property type="entry name" value="C-di-AMP_synthase"/>
</dbReference>
<evidence type="ECO:0000256" key="4">
    <source>
        <dbReference type="ARBA" id="ARBA00022692"/>
    </source>
</evidence>
<dbReference type="InterPro" id="IPR045585">
    <property type="entry name" value="CdaA_N"/>
</dbReference>
<evidence type="ECO:0000256" key="7">
    <source>
        <dbReference type="ARBA" id="ARBA00022840"/>
    </source>
</evidence>
<evidence type="ECO:0000256" key="5">
    <source>
        <dbReference type="ARBA" id="ARBA00022695"/>
    </source>
</evidence>
<keyword evidence="5 10" id="KW-0548">Nucleotidyltransferase</keyword>
<dbReference type="HAMAP" id="MF_01499">
    <property type="entry name" value="DacA"/>
    <property type="match status" value="1"/>
</dbReference>
<dbReference type="PIRSF" id="PIRSF004793">
    <property type="entry name" value="UCP004793"/>
    <property type="match status" value="1"/>
</dbReference>
<dbReference type="NCBIfam" id="TIGR00159">
    <property type="entry name" value="diadenylate cyclase CdaA"/>
    <property type="match status" value="1"/>
</dbReference>
<comment type="caution">
    <text evidence="10">Lacks conserved residue(s) required for the propagation of feature annotation.</text>
</comment>
<keyword evidence="8 10" id="KW-1133">Transmembrane helix</keyword>
<keyword evidence="9 10" id="KW-0472">Membrane</keyword>
<keyword evidence="6 10" id="KW-0547">Nucleotide-binding</keyword>
<dbReference type="SUPFAM" id="SSF143597">
    <property type="entry name" value="YojJ-like"/>
    <property type="match status" value="1"/>
</dbReference>
<dbReference type="Pfam" id="PF02457">
    <property type="entry name" value="DAC"/>
    <property type="match status" value="1"/>
</dbReference>
<dbReference type="Pfam" id="PF19293">
    <property type="entry name" value="CdaA_N"/>
    <property type="match status" value="1"/>
</dbReference>
<comment type="subunit">
    <text evidence="10">Probably a homodimer.</text>
</comment>
<evidence type="ECO:0000259" key="11">
    <source>
        <dbReference type="PROSITE" id="PS51794"/>
    </source>
</evidence>
<keyword evidence="4 10" id="KW-0812">Transmembrane</keyword>
<dbReference type="InterPro" id="IPR034701">
    <property type="entry name" value="CdaA"/>
</dbReference>
<dbReference type="InterPro" id="IPR050338">
    <property type="entry name" value="DisA"/>
</dbReference>
<evidence type="ECO:0000256" key="2">
    <source>
        <dbReference type="ARBA" id="ARBA00022475"/>
    </source>
</evidence>
<evidence type="ECO:0000256" key="10">
    <source>
        <dbReference type="HAMAP-Rule" id="MF_01499"/>
    </source>
</evidence>
<dbReference type="InterPro" id="IPR036888">
    <property type="entry name" value="DNA_integrity_DisA_N_sf"/>
</dbReference>
<dbReference type="GO" id="GO:0005524">
    <property type="term" value="F:ATP binding"/>
    <property type="evidence" value="ECO:0007669"/>
    <property type="project" value="UniProtKB-UniRule"/>
</dbReference>
<protein>
    <recommendedName>
        <fullName evidence="10">Diadenylate cyclase</fullName>
        <shortName evidence="10">DAC</shortName>
        <ecNumber evidence="10">2.7.7.85</ecNumber>
    </recommendedName>
    <alternativeName>
        <fullName evidence="10">Cyclic-di-AMP synthase</fullName>
        <shortName evidence="10">c-di-AMP synthase</shortName>
    </alternativeName>
</protein>
<dbReference type="FunFam" id="3.40.1700.10:FF:000002">
    <property type="entry name" value="Diadenylate cyclase"/>
    <property type="match status" value="1"/>
</dbReference>
<dbReference type="InterPro" id="IPR003390">
    <property type="entry name" value="DNA_integrity_scan_DisA_N"/>
</dbReference>
<feature type="domain" description="DAC" evidence="11">
    <location>
        <begin position="76"/>
        <end position="233"/>
    </location>
</feature>
<accession>A0A7C4U7M2</accession>
<evidence type="ECO:0000256" key="6">
    <source>
        <dbReference type="ARBA" id="ARBA00022741"/>
    </source>
</evidence>
<comment type="caution">
    <text evidence="12">The sequence shown here is derived from an EMBL/GenBank/DDBJ whole genome shotgun (WGS) entry which is preliminary data.</text>
</comment>
<reference evidence="12" key="1">
    <citation type="journal article" date="2020" name="mSystems">
        <title>Genome- and Community-Level Interaction Insights into Carbon Utilization and Element Cycling Functions of Hydrothermarchaeota in Hydrothermal Sediment.</title>
        <authorList>
            <person name="Zhou Z."/>
            <person name="Liu Y."/>
            <person name="Xu W."/>
            <person name="Pan J."/>
            <person name="Luo Z.H."/>
            <person name="Li M."/>
        </authorList>
    </citation>
    <scope>NUCLEOTIDE SEQUENCE [LARGE SCALE GENOMIC DNA]</scope>
    <source>
        <strain evidence="12">SpSt-780</strain>
    </source>
</reference>
<comment type="catalytic activity">
    <reaction evidence="1 10">
        <text>2 ATP = 3',3'-c-di-AMP + 2 diphosphate</text>
        <dbReference type="Rhea" id="RHEA:35655"/>
        <dbReference type="ChEBI" id="CHEBI:30616"/>
        <dbReference type="ChEBI" id="CHEBI:33019"/>
        <dbReference type="ChEBI" id="CHEBI:71500"/>
        <dbReference type="EC" id="2.7.7.85"/>
    </reaction>
</comment>
<dbReference type="PANTHER" id="PTHR34185">
    <property type="entry name" value="DIADENYLATE CYCLASE"/>
    <property type="match status" value="1"/>
</dbReference>
<dbReference type="EC" id="2.7.7.85" evidence="10"/>
<evidence type="ECO:0000313" key="12">
    <source>
        <dbReference type="EMBL" id="HGW91235.1"/>
    </source>
</evidence>
<evidence type="ECO:0000256" key="9">
    <source>
        <dbReference type="ARBA" id="ARBA00023136"/>
    </source>
</evidence>
<evidence type="ECO:0000256" key="8">
    <source>
        <dbReference type="ARBA" id="ARBA00022989"/>
    </source>
</evidence>
<feature type="transmembrane region" description="Helical" evidence="10">
    <location>
        <begin position="57"/>
        <end position="75"/>
    </location>
</feature>
<comment type="similarity">
    <text evidence="10">Belongs to the adenylate cyclase family. DacA/CdaA subfamily.</text>
</comment>
<feature type="transmembrane region" description="Helical" evidence="10">
    <location>
        <begin position="6"/>
        <end position="25"/>
    </location>
</feature>
<keyword evidence="7 10" id="KW-0067">ATP-binding</keyword>
<dbReference type="EMBL" id="DTHG01000019">
    <property type="protein sequence ID" value="HGW91235.1"/>
    <property type="molecule type" value="Genomic_DNA"/>
</dbReference>
<dbReference type="GO" id="GO:0106408">
    <property type="term" value="F:diadenylate cyclase activity"/>
    <property type="evidence" value="ECO:0007669"/>
    <property type="project" value="UniProtKB-EC"/>
</dbReference>
<keyword evidence="2 10" id="KW-1003">Cell membrane</keyword>